<proteinExistence type="predicted"/>
<name>A0AAW0A807_9AGAR</name>
<evidence type="ECO:0000313" key="3">
    <source>
        <dbReference type="Proteomes" id="UP001362999"/>
    </source>
</evidence>
<feature type="compositionally biased region" description="Acidic residues" evidence="1">
    <location>
        <begin position="754"/>
        <end position="763"/>
    </location>
</feature>
<gene>
    <name evidence="2" type="ORF">R3P38DRAFT_3611377</name>
</gene>
<protein>
    <recommendedName>
        <fullName evidence="4">C2H2-type domain-containing protein</fullName>
    </recommendedName>
</protein>
<keyword evidence="3" id="KW-1185">Reference proteome</keyword>
<sequence>MTLHTCQYCGKSCDTAQGLKGHYDFTKLCRERMYKAYEVDSGGDSESDDTASGSGDSEVEIDDGGLGDNSAAPDIEQPFDDAGNSSDDNELRADPPRTNTSPSRSPSPVDAPPSNPQKRPRPTVEEVEDEDDRYVQDFPANRRAGEPLEQCETVFEKLRAEQKENGHPPWYPFESEEEWELARWLMTTGLSQKNRDDYLKLKTVREKIQPSFPNNRAFLKFIDALPSGPQWFCHALEVTGDEKDEKGEDKKEVVEVWYRDPVECVRELLGNPSFAGKQGYKPIRIFKTMKDGKYTNQEFSEMWTADWWWKIQELLPPGATLGPIIISTDKTQLTRFSGDQQAWPVYLTIGSIGKETRRSPSSRATILIGYIPVTKLEIVSKARRGAVGQQLFHDCMRVILEPLRAAGEEGVEMACADGFVRRMYLILAAYIADYPEQCLVACCRENSCPRCIVKPKERGKPIFSTYRDSEDTLRVIKDQSQNKFPVKFVDQNLRALHPFWADFPHCDIFASFTPDLLHELHNGVFGDHIVKWSTKATNGGEEEIDRRFRAMTPHPSLRHFKRGISLTSQWTGNEHKNMEKVFVGVLAQATDPAVQRTVAAITDFIYYAHFETHCDESLARLDAAWAAFHDNKSIFEDLNIRKHFNINKLHKLKHYVDGIRSRGTADGFNTENTERLHIDFAKASFKATNKVRYTRQMTVWLARQEAVYKFGTYLQWAVPGYVANADAADSSDDDEDESDSVTHPPPLNSTDADANSDDEDDETISASYTVPKQPSFPRVSVASLVTDFHATDFLIKLDDFLHENTIQPLPSLGENSLFPVYKRLSIPLPKLPEVGSGIVKDTIRAVRGEPMKMTSKGVQPAKEGQFDTVLVRKDTPPADRSKDPTDGQSFIYVQSISVARVRVIFRLPAGYGHYFHPLAYVDWYKPLKDPAPNIRMHEVSLSSRNHRQNSSVIPVTQILRSCHLIPVFGKSVDPTWTSDRVLDQCKTFYLNPYLRHHDFYLFRYLVDMYHQRQEEEQRRVRMRLLGRAGRW</sequence>
<feature type="region of interest" description="Disordered" evidence="1">
    <location>
        <begin position="38"/>
        <end position="132"/>
    </location>
</feature>
<accession>A0AAW0A807</accession>
<reference evidence="2 3" key="1">
    <citation type="journal article" date="2024" name="J Genomics">
        <title>Draft genome sequencing and assembly of Favolaschia claudopus CIRM-BRFM 2984 isolated from oak limbs.</title>
        <authorList>
            <person name="Navarro D."/>
            <person name="Drula E."/>
            <person name="Chaduli D."/>
            <person name="Cazenave R."/>
            <person name="Ahrendt S."/>
            <person name="Wang J."/>
            <person name="Lipzen A."/>
            <person name="Daum C."/>
            <person name="Barry K."/>
            <person name="Grigoriev I.V."/>
            <person name="Favel A."/>
            <person name="Rosso M.N."/>
            <person name="Martin F."/>
        </authorList>
    </citation>
    <scope>NUCLEOTIDE SEQUENCE [LARGE SCALE GENOMIC DNA]</scope>
    <source>
        <strain evidence="2 3">CIRM-BRFM 2984</strain>
    </source>
</reference>
<evidence type="ECO:0008006" key="4">
    <source>
        <dbReference type="Google" id="ProtNLM"/>
    </source>
</evidence>
<feature type="region of interest" description="Disordered" evidence="1">
    <location>
        <begin position="726"/>
        <end position="771"/>
    </location>
</feature>
<dbReference type="InterPro" id="IPR041078">
    <property type="entry name" value="Plavaka"/>
</dbReference>
<organism evidence="2 3">
    <name type="scientific">Favolaschia claudopus</name>
    <dbReference type="NCBI Taxonomy" id="2862362"/>
    <lineage>
        <taxon>Eukaryota</taxon>
        <taxon>Fungi</taxon>
        <taxon>Dikarya</taxon>
        <taxon>Basidiomycota</taxon>
        <taxon>Agaricomycotina</taxon>
        <taxon>Agaricomycetes</taxon>
        <taxon>Agaricomycetidae</taxon>
        <taxon>Agaricales</taxon>
        <taxon>Marasmiineae</taxon>
        <taxon>Mycenaceae</taxon>
        <taxon>Favolaschia</taxon>
    </lineage>
</organism>
<feature type="compositionally biased region" description="Low complexity" evidence="1">
    <location>
        <begin position="96"/>
        <end position="108"/>
    </location>
</feature>
<comment type="caution">
    <text evidence="2">The sequence shown here is derived from an EMBL/GenBank/DDBJ whole genome shotgun (WGS) entry which is preliminary data.</text>
</comment>
<evidence type="ECO:0000313" key="2">
    <source>
        <dbReference type="EMBL" id="KAK7001726.1"/>
    </source>
</evidence>
<dbReference type="AlphaFoldDB" id="A0AAW0A807"/>
<evidence type="ECO:0000256" key="1">
    <source>
        <dbReference type="SAM" id="MobiDB-lite"/>
    </source>
</evidence>
<dbReference type="Proteomes" id="UP001362999">
    <property type="component" value="Unassembled WGS sequence"/>
</dbReference>
<dbReference type="EMBL" id="JAWWNJ010000082">
    <property type="protein sequence ID" value="KAK7001726.1"/>
    <property type="molecule type" value="Genomic_DNA"/>
</dbReference>
<feature type="compositionally biased region" description="Acidic residues" evidence="1">
    <location>
        <begin position="729"/>
        <end position="739"/>
    </location>
</feature>
<dbReference type="Pfam" id="PF18759">
    <property type="entry name" value="Plavaka"/>
    <property type="match status" value="1"/>
</dbReference>